<evidence type="ECO:0000313" key="2">
    <source>
        <dbReference type="EMBL" id="KKK72601.1"/>
    </source>
</evidence>
<gene>
    <name evidence="2" type="ORF">LCGC14_2902240</name>
</gene>
<name>A0A0F9AK64_9ZZZZ</name>
<organism evidence="2">
    <name type="scientific">marine sediment metagenome</name>
    <dbReference type="NCBI Taxonomy" id="412755"/>
    <lineage>
        <taxon>unclassified sequences</taxon>
        <taxon>metagenomes</taxon>
        <taxon>ecological metagenomes</taxon>
    </lineage>
</organism>
<dbReference type="EMBL" id="LAZR01057178">
    <property type="protein sequence ID" value="KKK72601.1"/>
    <property type="molecule type" value="Genomic_DNA"/>
</dbReference>
<comment type="caution">
    <text evidence="2">The sequence shown here is derived from an EMBL/GenBank/DDBJ whole genome shotgun (WGS) entry which is preliminary data.</text>
</comment>
<feature type="transmembrane region" description="Helical" evidence="1">
    <location>
        <begin position="12"/>
        <end position="32"/>
    </location>
</feature>
<sequence>MPDQPQQRLAGWRKYSIALLGLTMGFILAMMNRLTGEFSTIVTVVVGAYQFANAATHFAKKNGK</sequence>
<evidence type="ECO:0000256" key="1">
    <source>
        <dbReference type="SAM" id="Phobius"/>
    </source>
</evidence>
<reference evidence="2" key="1">
    <citation type="journal article" date="2015" name="Nature">
        <title>Complex archaea that bridge the gap between prokaryotes and eukaryotes.</title>
        <authorList>
            <person name="Spang A."/>
            <person name="Saw J.H."/>
            <person name="Jorgensen S.L."/>
            <person name="Zaremba-Niedzwiedzka K."/>
            <person name="Martijn J."/>
            <person name="Lind A.E."/>
            <person name="van Eijk R."/>
            <person name="Schleper C."/>
            <person name="Guy L."/>
            <person name="Ettema T.J."/>
        </authorList>
    </citation>
    <scope>NUCLEOTIDE SEQUENCE</scope>
</reference>
<proteinExistence type="predicted"/>
<dbReference type="AlphaFoldDB" id="A0A0F9AK64"/>
<accession>A0A0F9AK64</accession>
<feature type="transmembrane region" description="Helical" evidence="1">
    <location>
        <begin position="38"/>
        <end position="59"/>
    </location>
</feature>
<protein>
    <submittedName>
        <fullName evidence="2">Uncharacterized protein</fullName>
    </submittedName>
</protein>
<keyword evidence="1" id="KW-0812">Transmembrane</keyword>
<keyword evidence="1" id="KW-1133">Transmembrane helix</keyword>
<keyword evidence="1" id="KW-0472">Membrane</keyword>